<reference evidence="1" key="1">
    <citation type="journal article" date="2025" name="Int. J. Syst. Evol. Microbiol.">
        <title>Inconstantimicrobium mannanitabidum sp. nov., a novel member of the family Clostridiaceae isolated from anoxic soil under the treatment of reductive soil disinfestation.</title>
        <authorList>
            <person name="Ueki A."/>
            <person name="Tonouchi A."/>
            <person name="Honma S."/>
            <person name="Kaku N."/>
            <person name="Ueki K."/>
        </authorList>
    </citation>
    <scope>NUCLEOTIDE SEQUENCE</scope>
    <source>
        <strain evidence="1">TW13</strain>
    </source>
</reference>
<keyword evidence="2" id="KW-1185">Reference proteome</keyword>
<sequence>MVKITTKIHYGEEDFQKIMQRLINEKIEMLTMQLENGEYKQCNTSSDNYEECQE</sequence>
<dbReference type="Proteomes" id="UP001058074">
    <property type="component" value="Unassembled WGS sequence"/>
</dbReference>
<gene>
    <name evidence="1" type="ORF">rsdtw13_00550</name>
</gene>
<organism evidence="1 2">
    <name type="scientific">Inconstantimicrobium mannanitabidum</name>
    <dbReference type="NCBI Taxonomy" id="1604901"/>
    <lineage>
        <taxon>Bacteria</taxon>
        <taxon>Bacillati</taxon>
        <taxon>Bacillota</taxon>
        <taxon>Clostridia</taxon>
        <taxon>Eubacteriales</taxon>
        <taxon>Clostridiaceae</taxon>
        <taxon>Inconstantimicrobium</taxon>
    </lineage>
</organism>
<comment type="caution">
    <text evidence="1">The sequence shown here is derived from an EMBL/GenBank/DDBJ whole genome shotgun (WGS) entry which is preliminary data.</text>
</comment>
<evidence type="ECO:0000313" key="2">
    <source>
        <dbReference type="Proteomes" id="UP001058074"/>
    </source>
</evidence>
<proteinExistence type="predicted"/>
<dbReference type="EMBL" id="BROD01000001">
    <property type="protein sequence ID" value="GKX64797.1"/>
    <property type="molecule type" value="Genomic_DNA"/>
</dbReference>
<protein>
    <submittedName>
        <fullName evidence="1">Uncharacterized protein</fullName>
    </submittedName>
</protein>
<evidence type="ECO:0000313" key="1">
    <source>
        <dbReference type="EMBL" id="GKX64797.1"/>
    </source>
</evidence>
<accession>A0ACB5R6D3</accession>
<name>A0ACB5R6D3_9CLOT</name>